<dbReference type="InterPro" id="IPR029058">
    <property type="entry name" value="AB_hydrolase_fold"/>
</dbReference>
<dbReference type="SUPFAM" id="SSF82171">
    <property type="entry name" value="DPP6 N-terminal domain-like"/>
    <property type="match status" value="1"/>
</dbReference>
<dbReference type="InterPro" id="IPR011042">
    <property type="entry name" value="6-blade_b-propeller_TolB-like"/>
</dbReference>
<keyword evidence="6" id="KW-1185">Reference proteome</keyword>
<comment type="caution">
    <text evidence="5">The sequence shown here is derived from an EMBL/GenBank/DDBJ whole genome shotgun (WGS) entry which is preliminary data.</text>
</comment>
<dbReference type="GO" id="GO:0004252">
    <property type="term" value="F:serine-type endopeptidase activity"/>
    <property type="evidence" value="ECO:0007669"/>
    <property type="project" value="TreeGrafter"/>
</dbReference>
<keyword evidence="2" id="KW-0720">Serine protease</keyword>
<keyword evidence="1" id="KW-0378">Hydrolase</keyword>
<dbReference type="Pfam" id="PF00326">
    <property type="entry name" value="Peptidase_S9"/>
    <property type="match status" value="1"/>
</dbReference>
<accession>A0A5R9KBE0</accession>
<evidence type="ECO:0000256" key="1">
    <source>
        <dbReference type="ARBA" id="ARBA00022801"/>
    </source>
</evidence>
<dbReference type="SUPFAM" id="SSF53474">
    <property type="entry name" value="alpha/beta-Hydrolases"/>
    <property type="match status" value="1"/>
</dbReference>
<keyword evidence="2" id="KW-0645">Protease</keyword>
<dbReference type="InterPro" id="IPR002469">
    <property type="entry name" value="Peptidase_S9B_N"/>
</dbReference>
<dbReference type="InterPro" id="IPR001375">
    <property type="entry name" value="Peptidase_S9_cat"/>
</dbReference>
<dbReference type="Pfam" id="PF00930">
    <property type="entry name" value="DPPIV_N"/>
    <property type="match status" value="1"/>
</dbReference>
<dbReference type="Gene3D" id="3.40.50.1820">
    <property type="entry name" value="alpha/beta hydrolase"/>
    <property type="match status" value="1"/>
</dbReference>
<dbReference type="PANTHER" id="PTHR42776:SF27">
    <property type="entry name" value="DIPEPTIDYL PEPTIDASE FAMILY MEMBER 6"/>
    <property type="match status" value="1"/>
</dbReference>
<dbReference type="Proteomes" id="UP000309788">
    <property type="component" value="Unassembled WGS sequence"/>
</dbReference>
<dbReference type="OrthoDB" id="9812921at2"/>
<dbReference type="RefSeq" id="WP_138282249.1">
    <property type="nucleotide sequence ID" value="NZ_BMGE01000003.1"/>
</dbReference>
<dbReference type="GO" id="GO:0006508">
    <property type="term" value="P:proteolysis"/>
    <property type="evidence" value="ECO:0007669"/>
    <property type="project" value="InterPro"/>
</dbReference>
<evidence type="ECO:0000259" key="3">
    <source>
        <dbReference type="Pfam" id="PF00326"/>
    </source>
</evidence>
<gene>
    <name evidence="5" type="ORF">FEM55_15450</name>
</gene>
<evidence type="ECO:0000256" key="2">
    <source>
        <dbReference type="ARBA" id="ARBA00022825"/>
    </source>
</evidence>
<proteinExistence type="predicted"/>
<dbReference type="EMBL" id="VCEI01000025">
    <property type="protein sequence ID" value="TLU92140.1"/>
    <property type="molecule type" value="Genomic_DNA"/>
</dbReference>
<dbReference type="PANTHER" id="PTHR42776">
    <property type="entry name" value="SERINE PEPTIDASE S9 FAMILY MEMBER"/>
    <property type="match status" value="1"/>
</dbReference>
<name>A0A5R9KBE0_9BACT</name>
<reference evidence="5 6" key="1">
    <citation type="submission" date="2019-05" db="EMBL/GenBank/DDBJ databases">
        <authorList>
            <person name="Qu J.-H."/>
        </authorList>
    </citation>
    <scope>NUCLEOTIDE SEQUENCE [LARGE SCALE GENOMIC DNA]</scope>
    <source>
        <strain evidence="5 6">Z12</strain>
    </source>
</reference>
<dbReference type="AlphaFoldDB" id="A0A5R9KBE0"/>
<sequence length="656" mass="73137">MIPTERNASPRGLLTEDLCKIRKVGTALLAPAGDDLVYHVSVADIVQNEYDDLIILVSANRTAKTVLGHGAAHTWSPDGSELLYETGNGELHIYTVKTAASRFLAQRHDSSFFFNHLALKNVIWSPDGQYIAYLSADFSSETENSEIRVIDDLLYKSKGGRGRPVYADHACTHLYLVPAAGGSPVLLTPGPYNEHSITWASDSRHIAFISNRTSRPDDIQQSDVWTVDTQTLKITRLTQHKGMTYQPAWSPDGSQIAFLAVSGHFGTNDSTAEDTHIGLISADGSNFRYLTKSFDRRIEHIRWHPSGKHLFFIAGDHGDTSIYQVNIDKEEITMVQGGTGCIYEFCLNSSGEEMVFIKSDTNRPAEVFLTSNHGTVMEQITQENTAWMETKTLQQASTFRFRSFDNLSVQGWLMPPVGFTATQKYPLILVIHGGPHNMFGHNFDERMHLLSQAGYAVLYINPRGSHGYGQTFSNGTILNWGGGDYQDLMAGVDFVLKEYSWLDAKQLGVTGQSYGGYMTNWIITQTSRFSAAVTDGGISNLVSFAGTSLYHSLMESEFGGRACERFDLLWQWSPLRNANRASTPTLFLHGETDNEVPFSQAEEMYTALKKQGVHTTLIQYTGEGHGWRPDLNPRSKADLNERMIRWFDTYVKAATP</sequence>
<evidence type="ECO:0000259" key="4">
    <source>
        <dbReference type="Pfam" id="PF00930"/>
    </source>
</evidence>
<evidence type="ECO:0000313" key="5">
    <source>
        <dbReference type="EMBL" id="TLU92140.1"/>
    </source>
</evidence>
<feature type="domain" description="Dipeptidylpeptidase IV N-terminal" evidence="4">
    <location>
        <begin position="171"/>
        <end position="255"/>
    </location>
</feature>
<feature type="domain" description="Peptidase S9 prolyl oligopeptidase catalytic" evidence="3">
    <location>
        <begin position="442"/>
        <end position="652"/>
    </location>
</feature>
<organism evidence="5 6">
    <name type="scientific">Dyadobacter sediminis</name>
    <dbReference type="NCBI Taxonomy" id="1493691"/>
    <lineage>
        <taxon>Bacteria</taxon>
        <taxon>Pseudomonadati</taxon>
        <taxon>Bacteroidota</taxon>
        <taxon>Cytophagia</taxon>
        <taxon>Cytophagales</taxon>
        <taxon>Spirosomataceae</taxon>
        <taxon>Dyadobacter</taxon>
    </lineage>
</organism>
<evidence type="ECO:0000313" key="6">
    <source>
        <dbReference type="Proteomes" id="UP000309788"/>
    </source>
</evidence>
<protein>
    <submittedName>
        <fullName evidence="5">S9 family peptidase</fullName>
    </submittedName>
</protein>
<dbReference type="InterPro" id="IPR011659">
    <property type="entry name" value="WD40"/>
</dbReference>
<dbReference type="Pfam" id="PF07676">
    <property type="entry name" value="PD40"/>
    <property type="match status" value="1"/>
</dbReference>
<dbReference type="Gene3D" id="2.120.10.30">
    <property type="entry name" value="TolB, C-terminal domain"/>
    <property type="match status" value="2"/>
</dbReference>